<reference evidence="2" key="1">
    <citation type="journal article" date="2023" name="Mol. Phylogenet. Evol.">
        <title>Genome-scale phylogeny and comparative genomics of the fungal order Sordariales.</title>
        <authorList>
            <person name="Hensen N."/>
            <person name="Bonometti L."/>
            <person name="Westerberg I."/>
            <person name="Brannstrom I.O."/>
            <person name="Guillou S."/>
            <person name="Cros-Aarteil S."/>
            <person name="Calhoun S."/>
            <person name="Haridas S."/>
            <person name="Kuo A."/>
            <person name="Mondo S."/>
            <person name="Pangilinan J."/>
            <person name="Riley R."/>
            <person name="LaButti K."/>
            <person name="Andreopoulos B."/>
            <person name="Lipzen A."/>
            <person name="Chen C."/>
            <person name="Yan M."/>
            <person name="Daum C."/>
            <person name="Ng V."/>
            <person name="Clum A."/>
            <person name="Steindorff A."/>
            <person name="Ohm R.A."/>
            <person name="Martin F."/>
            <person name="Silar P."/>
            <person name="Natvig D.O."/>
            <person name="Lalanne C."/>
            <person name="Gautier V."/>
            <person name="Ament-Velasquez S.L."/>
            <person name="Kruys A."/>
            <person name="Hutchinson M.I."/>
            <person name="Powell A.J."/>
            <person name="Barry K."/>
            <person name="Miller A.N."/>
            <person name="Grigoriev I.V."/>
            <person name="Debuchy R."/>
            <person name="Gladieux P."/>
            <person name="Hiltunen Thoren M."/>
            <person name="Johannesson H."/>
        </authorList>
    </citation>
    <scope>NUCLEOTIDE SEQUENCE</scope>
    <source>
        <strain evidence="2">PSN293</strain>
    </source>
</reference>
<proteinExistence type="predicted"/>
<comment type="caution">
    <text evidence="2">The sequence shown here is derived from an EMBL/GenBank/DDBJ whole genome shotgun (WGS) entry which is preliminary data.</text>
</comment>
<dbReference type="Proteomes" id="UP001301769">
    <property type="component" value="Unassembled WGS sequence"/>
</dbReference>
<keyword evidence="1" id="KW-1133">Transmembrane helix</keyword>
<gene>
    <name evidence="2" type="ORF">QBC37DRAFT_357225</name>
</gene>
<feature type="transmembrane region" description="Helical" evidence="1">
    <location>
        <begin position="502"/>
        <end position="530"/>
    </location>
</feature>
<name>A0AAN6XYV3_9PEZI</name>
<reference evidence="2" key="2">
    <citation type="submission" date="2023-05" db="EMBL/GenBank/DDBJ databases">
        <authorList>
            <consortium name="Lawrence Berkeley National Laboratory"/>
            <person name="Steindorff A."/>
            <person name="Hensen N."/>
            <person name="Bonometti L."/>
            <person name="Westerberg I."/>
            <person name="Brannstrom I.O."/>
            <person name="Guillou S."/>
            <person name="Cros-Aarteil S."/>
            <person name="Calhoun S."/>
            <person name="Haridas S."/>
            <person name="Kuo A."/>
            <person name="Mondo S."/>
            <person name="Pangilinan J."/>
            <person name="Riley R."/>
            <person name="Labutti K."/>
            <person name="Andreopoulos B."/>
            <person name="Lipzen A."/>
            <person name="Chen C."/>
            <person name="Yanf M."/>
            <person name="Daum C."/>
            <person name="Ng V."/>
            <person name="Clum A."/>
            <person name="Ohm R."/>
            <person name="Martin F."/>
            <person name="Silar P."/>
            <person name="Natvig D."/>
            <person name="Lalanne C."/>
            <person name="Gautier V."/>
            <person name="Ament-Velasquez S.L."/>
            <person name="Kruys A."/>
            <person name="Hutchinson M.I."/>
            <person name="Powell A.J."/>
            <person name="Barry K."/>
            <person name="Miller A.N."/>
            <person name="Grigoriev I.V."/>
            <person name="Debuchy R."/>
            <person name="Gladieux P."/>
            <person name="Thoren M.H."/>
            <person name="Johannesson H."/>
        </authorList>
    </citation>
    <scope>NUCLEOTIDE SEQUENCE</scope>
    <source>
        <strain evidence="2">PSN293</strain>
    </source>
</reference>
<dbReference type="EMBL" id="MU858483">
    <property type="protein sequence ID" value="KAK4206172.1"/>
    <property type="molecule type" value="Genomic_DNA"/>
</dbReference>
<keyword evidence="1" id="KW-0812">Transmembrane</keyword>
<feature type="transmembrane region" description="Helical" evidence="1">
    <location>
        <begin position="155"/>
        <end position="178"/>
    </location>
</feature>
<sequence>MLMEVIEFIPSIETARMVACLSWLLLHRTLSDSGFTLGLRGVDNTDCKSVLLIGLTSTLWSAATIKAALDADIGPSLRSGDGDGDGGLLLASPRVINGLRIASHAPIITQVLFAFWLVCMGDVLLARWSNRPSTRLWRGVNSHTPFIWNAGLPPAVYWATIIIFCVAVTVSSFLSIAYSPSTTLGILNLLGLVIFVQGLGGSPRNPYTRSSHWYTDSSLRIALPTSHHEGTMYILPGPGTGIDAVWSPKIRTEHTEADAEIMTLFSHLRADRWVPSEPLERLRTTLAAYQARVRISAEQAERLAAWIYLDKDHAESASLRRIECLRAPGMHLIGRDLMFALCHAEYLVFMSAGRLRPETMAKFGSLRLIRRSGAGGSAARETVGYGRPGLEGYREAVEHVYAMFGLPVDRAAVEFGDSDLLPPKSSFALSTGGSSPAKTIEEYVGQLWDLSTKHSESTFSALYFFTTVWAMEVGNIGGFHFFPLRVRNRDGDVITQLVMWRQAWWVACLSQLVAVSPTMFGLFVAGFVTVS</sequence>
<accession>A0AAN6XYV3</accession>
<protein>
    <submittedName>
        <fullName evidence="2">Uncharacterized protein</fullName>
    </submittedName>
</protein>
<evidence type="ECO:0000313" key="3">
    <source>
        <dbReference type="Proteomes" id="UP001301769"/>
    </source>
</evidence>
<feature type="transmembrane region" description="Helical" evidence="1">
    <location>
        <begin position="461"/>
        <end position="482"/>
    </location>
</feature>
<organism evidence="2 3">
    <name type="scientific">Rhypophila decipiens</name>
    <dbReference type="NCBI Taxonomy" id="261697"/>
    <lineage>
        <taxon>Eukaryota</taxon>
        <taxon>Fungi</taxon>
        <taxon>Dikarya</taxon>
        <taxon>Ascomycota</taxon>
        <taxon>Pezizomycotina</taxon>
        <taxon>Sordariomycetes</taxon>
        <taxon>Sordariomycetidae</taxon>
        <taxon>Sordariales</taxon>
        <taxon>Naviculisporaceae</taxon>
        <taxon>Rhypophila</taxon>
    </lineage>
</organism>
<evidence type="ECO:0000313" key="2">
    <source>
        <dbReference type="EMBL" id="KAK4206172.1"/>
    </source>
</evidence>
<keyword evidence="1" id="KW-0472">Membrane</keyword>
<keyword evidence="3" id="KW-1185">Reference proteome</keyword>
<evidence type="ECO:0000256" key="1">
    <source>
        <dbReference type="SAM" id="Phobius"/>
    </source>
</evidence>
<dbReference type="AlphaFoldDB" id="A0AAN6XYV3"/>
<feature type="transmembrane region" description="Helical" evidence="1">
    <location>
        <begin position="184"/>
        <end position="202"/>
    </location>
</feature>